<dbReference type="InterPro" id="IPR043129">
    <property type="entry name" value="ATPase_NBD"/>
</dbReference>
<dbReference type="Gene3D" id="3.30.420.40">
    <property type="match status" value="2"/>
</dbReference>
<keyword evidence="4" id="KW-0808">Transferase</keyword>
<dbReference type="Gene3D" id="1.10.10.10">
    <property type="entry name" value="Winged helix-like DNA-binding domain superfamily/Winged helix DNA-binding domain"/>
    <property type="match status" value="1"/>
</dbReference>
<protein>
    <submittedName>
        <fullName evidence="4">Transcriptional regulator sugar kinase, xylose operon regulator</fullName>
    </submittedName>
</protein>
<dbReference type="InterPro" id="IPR036388">
    <property type="entry name" value="WH-like_DNA-bd_sf"/>
</dbReference>
<reference evidence="4 5" key="1">
    <citation type="journal article" date="2015" name="Genome Announc.">
        <title>Expanding the biotechnology potential of lactobacilli through comparative genomics of 213 strains and associated genera.</title>
        <authorList>
            <person name="Sun Z."/>
            <person name="Harris H.M."/>
            <person name="McCann A."/>
            <person name="Guo C."/>
            <person name="Argimon S."/>
            <person name="Zhang W."/>
            <person name="Yang X."/>
            <person name="Jeffery I.B."/>
            <person name="Cooney J.C."/>
            <person name="Kagawa T.F."/>
            <person name="Liu W."/>
            <person name="Song Y."/>
            <person name="Salvetti E."/>
            <person name="Wrobel A."/>
            <person name="Rasinkangas P."/>
            <person name="Parkhill J."/>
            <person name="Rea M.C."/>
            <person name="O'Sullivan O."/>
            <person name="Ritari J."/>
            <person name="Douillard F.P."/>
            <person name="Paul Ross R."/>
            <person name="Yang R."/>
            <person name="Briner A.E."/>
            <person name="Felis G.E."/>
            <person name="de Vos W.M."/>
            <person name="Barrangou R."/>
            <person name="Klaenhammer T.R."/>
            <person name="Caufield P.W."/>
            <person name="Cui Y."/>
            <person name="Zhang H."/>
            <person name="O'Toole P.W."/>
        </authorList>
    </citation>
    <scope>NUCLEOTIDE SEQUENCE [LARGE SCALE GENOMIC DNA]</scope>
    <source>
        <strain evidence="4 5">DSM 5007</strain>
    </source>
</reference>
<dbReference type="OrthoDB" id="9796533at2"/>
<dbReference type="STRING" id="1423807.FD16_GL001750"/>
<dbReference type="InterPro" id="IPR000600">
    <property type="entry name" value="ROK"/>
</dbReference>
<dbReference type="PANTHER" id="PTHR18964:SF149">
    <property type="entry name" value="BIFUNCTIONAL UDP-N-ACETYLGLUCOSAMINE 2-EPIMERASE_N-ACETYLMANNOSAMINE KINASE"/>
    <property type="match status" value="1"/>
</dbReference>
<name>A0A0R1WB04_9LACO</name>
<dbReference type="AlphaFoldDB" id="A0A0R1WB04"/>
<dbReference type="PANTHER" id="PTHR18964">
    <property type="entry name" value="ROK (REPRESSOR, ORF, KINASE) FAMILY"/>
    <property type="match status" value="1"/>
</dbReference>
<accession>A0A0R1WB04</accession>
<keyword evidence="3" id="KW-0859">Xylose metabolism</keyword>
<dbReference type="Proteomes" id="UP000051820">
    <property type="component" value="Unassembled WGS sequence"/>
</dbReference>
<comment type="similarity">
    <text evidence="2">Belongs to the ROK (NagC/XylR) family.</text>
</comment>
<dbReference type="GO" id="GO:0016301">
    <property type="term" value="F:kinase activity"/>
    <property type="evidence" value="ECO:0007669"/>
    <property type="project" value="UniProtKB-KW"/>
</dbReference>
<dbReference type="GO" id="GO:0042732">
    <property type="term" value="P:D-xylose metabolic process"/>
    <property type="evidence" value="ECO:0007669"/>
    <property type="project" value="UniProtKB-KW"/>
</dbReference>
<dbReference type="Pfam" id="PF00480">
    <property type="entry name" value="ROK"/>
    <property type="match status" value="1"/>
</dbReference>
<dbReference type="InterPro" id="IPR036390">
    <property type="entry name" value="WH_DNA-bd_sf"/>
</dbReference>
<keyword evidence="4" id="KW-0418">Kinase</keyword>
<dbReference type="SUPFAM" id="SSF46785">
    <property type="entry name" value="Winged helix' DNA-binding domain"/>
    <property type="match status" value="1"/>
</dbReference>
<keyword evidence="3" id="KW-0119">Carbohydrate metabolism</keyword>
<evidence type="ECO:0000313" key="5">
    <source>
        <dbReference type="Proteomes" id="UP000051820"/>
    </source>
</evidence>
<dbReference type="eggNOG" id="COG1940">
    <property type="taxonomic scope" value="Bacteria"/>
</dbReference>
<evidence type="ECO:0000256" key="3">
    <source>
        <dbReference type="ARBA" id="ARBA00022629"/>
    </source>
</evidence>
<comment type="function">
    <text evidence="1">Transcriptional repressor of xylose-utilizing enzymes.</text>
</comment>
<evidence type="ECO:0000313" key="4">
    <source>
        <dbReference type="EMBL" id="KRM13060.1"/>
    </source>
</evidence>
<sequence length="383" mass="42844">MVIKKDTMKNANNRSVFQTIINKGPISRNQVSQELGLNKVTVSNIINDLMKESYITSIGEGQSTTSGGRRPELVQLNASFGFVVNLNVTNDQIEIMSNQFDGRTLEYNVLQTKTRTLQQLYQNIAAAIKDLPSFKTMNGLCGISIAIPGYVERGNIIDSPFRAVGNFNLQTALQDEFDVPVIIENASNLSVVFEQDFSQQELVNIISLTVGKKIGAGILINRQLYKGYFGRAGEVGQMIFTDDGQSTPLAQLKPIEEEWSEEKVLARLAGVLGKNFTLNDMAREYQNQNPEVTKILDDFCYHLSLIVSHLIISFDPQMIFFSSEIINELPDLLRVIQLNLSYMPLVPPLVFSKDVHFSALLGGCSLVIHHVLHMENIRLILHH</sequence>
<dbReference type="EMBL" id="AZGF01000004">
    <property type="protein sequence ID" value="KRM13060.1"/>
    <property type="molecule type" value="Genomic_DNA"/>
</dbReference>
<dbReference type="RefSeq" id="WP_010621558.1">
    <property type="nucleotide sequence ID" value="NZ_AZGF01000004.1"/>
</dbReference>
<keyword evidence="5" id="KW-1185">Reference proteome</keyword>
<proteinExistence type="inferred from homology"/>
<gene>
    <name evidence="4" type="ORF">FD16_GL001750</name>
</gene>
<dbReference type="PATRIC" id="fig|1423807.3.peg.1793"/>
<organism evidence="4 5">
    <name type="scientific">Paucilactobacillus suebicus DSM 5007 = KCTC 3549</name>
    <dbReference type="NCBI Taxonomy" id="1423807"/>
    <lineage>
        <taxon>Bacteria</taxon>
        <taxon>Bacillati</taxon>
        <taxon>Bacillota</taxon>
        <taxon>Bacilli</taxon>
        <taxon>Lactobacillales</taxon>
        <taxon>Lactobacillaceae</taxon>
        <taxon>Paucilactobacillus</taxon>
    </lineage>
</organism>
<comment type="caution">
    <text evidence="4">The sequence shown here is derived from an EMBL/GenBank/DDBJ whole genome shotgun (WGS) entry which is preliminary data.</text>
</comment>
<evidence type="ECO:0000256" key="2">
    <source>
        <dbReference type="ARBA" id="ARBA00006479"/>
    </source>
</evidence>
<evidence type="ECO:0000256" key="1">
    <source>
        <dbReference type="ARBA" id="ARBA00002486"/>
    </source>
</evidence>
<dbReference type="SUPFAM" id="SSF53067">
    <property type="entry name" value="Actin-like ATPase domain"/>
    <property type="match status" value="2"/>
</dbReference>